<dbReference type="Gene3D" id="2.30.30.140">
    <property type="match status" value="1"/>
</dbReference>
<proteinExistence type="predicted"/>
<dbReference type="AlphaFoldDB" id="A0A7N0V5Z8"/>
<sequence>MHAEFFPAMEMDHQDRNNTSPNEWAKLSTVPKVRPANKPLDGSKKGKDDEADLSKVEFEARSSKDGAWYDVDRILSHRSLPSGEVEVHVRFLGFGADEDEWVNLASSVRERSVPIEPYDCHLVNVGDILLCYQEKRDQAIYYDVRVLEIERRTHDMRGCRCLFSVQKEYDKSEEKVWLRRLCWCRKSPGH</sequence>
<keyword evidence="4" id="KW-1185">Reference proteome</keyword>
<dbReference type="Gramene" id="Kaladp0102s0113.1.v1.1">
    <property type="protein sequence ID" value="Kaladp0102s0113.1.v1.1"/>
    <property type="gene ID" value="Kaladp0102s0113.v1.1"/>
</dbReference>
<dbReference type="Pfam" id="PF16719">
    <property type="entry name" value="SAWADEE"/>
    <property type="match status" value="1"/>
</dbReference>
<dbReference type="InterPro" id="IPR032001">
    <property type="entry name" value="SAWADEE_dom"/>
</dbReference>
<feature type="region of interest" description="Disordered" evidence="1">
    <location>
        <begin position="1"/>
        <end position="51"/>
    </location>
</feature>
<reference evidence="3" key="1">
    <citation type="submission" date="2021-01" db="UniProtKB">
        <authorList>
            <consortium name="EnsemblPlants"/>
        </authorList>
    </citation>
    <scope>IDENTIFICATION</scope>
</reference>
<dbReference type="SUPFAM" id="SSF54160">
    <property type="entry name" value="Chromo domain-like"/>
    <property type="match status" value="1"/>
</dbReference>
<dbReference type="InterPro" id="IPR039276">
    <property type="entry name" value="SHH1/2"/>
</dbReference>
<name>A0A7N0V5Z8_KALFE</name>
<dbReference type="GO" id="GO:0003682">
    <property type="term" value="F:chromatin binding"/>
    <property type="evidence" value="ECO:0007669"/>
    <property type="project" value="InterPro"/>
</dbReference>
<evidence type="ECO:0000259" key="2">
    <source>
        <dbReference type="Pfam" id="PF16719"/>
    </source>
</evidence>
<organism evidence="3 4">
    <name type="scientific">Kalanchoe fedtschenkoi</name>
    <name type="common">Lavender scallops</name>
    <name type="synonym">South American air plant</name>
    <dbReference type="NCBI Taxonomy" id="63787"/>
    <lineage>
        <taxon>Eukaryota</taxon>
        <taxon>Viridiplantae</taxon>
        <taxon>Streptophyta</taxon>
        <taxon>Embryophyta</taxon>
        <taxon>Tracheophyta</taxon>
        <taxon>Spermatophyta</taxon>
        <taxon>Magnoliopsida</taxon>
        <taxon>eudicotyledons</taxon>
        <taxon>Gunneridae</taxon>
        <taxon>Pentapetalae</taxon>
        <taxon>Saxifragales</taxon>
        <taxon>Crassulaceae</taxon>
        <taxon>Kalanchoe</taxon>
    </lineage>
</organism>
<dbReference type="EnsemblPlants" id="Kaladp0102s0113.1.v1.1">
    <property type="protein sequence ID" value="Kaladp0102s0113.1.v1.1"/>
    <property type="gene ID" value="Kaladp0102s0113.v1.1"/>
</dbReference>
<dbReference type="OMA" id="FFPAMEM"/>
<feature type="compositionally biased region" description="Basic and acidic residues" evidence="1">
    <location>
        <begin position="41"/>
        <end position="51"/>
    </location>
</feature>
<dbReference type="CDD" id="cd00024">
    <property type="entry name" value="CD_CSD"/>
    <property type="match status" value="1"/>
</dbReference>
<evidence type="ECO:0000313" key="3">
    <source>
        <dbReference type="EnsemblPlants" id="Kaladp0102s0113.1.v1.1"/>
    </source>
</evidence>
<dbReference type="PANTHER" id="PTHR33827">
    <property type="entry name" value="PROTEIN SAWADEE HOMEODOMAIN HOMOLOG 2"/>
    <property type="match status" value="1"/>
</dbReference>
<dbReference type="Proteomes" id="UP000594263">
    <property type="component" value="Unplaced"/>
</dbReference>
<protein>
    <recommendedName>
        <fullName evidence="2">SAWADEE domain-containing protein</fullName>
    </recommendedName>
</protein>
<evidence type="ECO:0000313" key="4">
    <source>
        <dbReference type="Proteomes" id="UP000594263"/>
    </source>
</evidence>
<dbReference type="Gene3D" id="2.40.50.40">
    <property type="match status" value="1"/>
</dbReference>
<dbReference type="PANTHER" id="PTHR33827:SF3">
    <property type="entry name" value="OS09G0346900 PROTEIN"/>
    <property type="match status" value="1"/>
</dbReference>
<dbReference type="InterPro" id="IPR016197">
    <property type="entry name" value="Chromo-like_dom_sf"/>
</dbReference>
<feature type="domain" description="SAWADEE" evidence="2">
    <location>
        <begin position="55"/>
        <end position="182"/>
    </location>
</feature>
<evidence type="ECO:0000256" key="1">
    <source>
        <dbReference type="SAM" id="MobiDB-lite"/>
    </source>
</evidence>
<accession>A0A7N0V5Z8</accession>